<evidence type="ECO:0000313" key="5">
    <source>
        <dbReference type="EMBL" id="SVC43872.1"/>
    </source>
</evidence>
<accession>A0A382M917</accession>
<dbReference type="Gene3D" id="3.40.50.12710">
    <property type="match status" value="1"/>
</dbReference>
<keyword evidence="2" id="KW-0489">Methyltransferase</keyword>
<dbReference type="EMBL" id="UINC01091251">
    <property type="protein sequence ID" value="SVC43872.1"/>
    <property type="molecule type" value="Genomic_DNA"/>
</dbReference>
<evidence type="ECO:0000256" key="1">
    <source>
        <dbReference type="ARBA" id="ARBA00004173"/>
    </source>
</evidence>
<dbReference type="SUPFAM" id="SSF53335">
    <property type="entry name" value="S-adenosyl-L-methionine-dependent methyltransferases"/>
    <property type="match status" value="1"/>
</dbReference>
<proteinExistence type="predicted"/>
<feature type="non-terminal residue" evidence="5">
    <location>
        <position position="1"/>
    </location>
</feature>
<evidence type="ECO:0000256" key="3">
    <source>
        <dbReference type="ARBA" id="ARBA00022679"/>
    </source>
</evidence>
<keyword evidence="3" id="KW-0808">Transferase</keyword>
<dbReference type="Pfam" id="PF02636">
    <property type="entry name" value="Methyltransf_28"/>
    <property type="match status" value="1"/>
</dbReference>
<comment type="subcellular location">
    <subcellularLocation>
        <location evidence="1">Mitochondrion</location>
    </subcellularLocation>
</comment>
<organism evidence="5">
    <name type="scientific">marine metagenome</name>
    <dbReference type="NCBI Taxonomy" id="408172"/>
    <lineage>
        <taxon>unclassified sequences</taxon>
        <taxon>metagenomes</taxon>
        <taxon>ecological metagenomes</taxon>
    </lineage>
</organism>
<sequence>NYCNDFQEQELKINYNPFDKYPKDIYSIPEKVFTYSPLQKKIIKDIADGMKSGVVLSIDYGYFFNDLKKNKNLMTDARIIKSHNIVNDIYSEDFVDISSFVNFNLLIDWFTEFGFDFMFSDKQSKFFEDLNIGNFAKLYLKNAVNMAEALKYIRSLEDLIDDDIFGDYIVLGVSKGLTNFNHNLVLDKLMD</sequence>
<dbReference type="InterPro" id="IPR038375">
    <property type="entry name" value="NDUFAF7_sf"/>
</dbReference>
<reference evidence="5" key="1">
    <citation type="submission" date="2018-05" db="EMBL/GenBank/DDBJ databases">
        <authorList>
            <person name="Lanie J.A."/>
            <person name="Ng W.-L."/>
            <person name="Kazmierczak K.M."/>
            <person name="Andrzejewski T.M."/>
            <person name="Davidsen T.M."/>
            <person name="Wayne K.J."/>
            <person name="Tettelin H."/>
            <person name="Glass J.I."/>
            <person name="Rusch D."/>
            <person name="Podicherti R."/>
            <person name="Tsui H.-C.T."/>
            <person name="Winkler M.E."/>
        </authorList>
    </citation>
    <scope>NUCLEOTIDE SEQUENCE</scope>
</reference>
<dbReference type="GO" id="GO:0005739">
    <property type="term" value="C:mitochondrion"/>
    <property type="evidence" value="ECO:0007669"/>
    <property type="project" value="UniProtKB-SubCell"/>
</dbReference>
<gene>
    <name evidence="5" type="ORF">METZ01_LOCUS296726</name>
</gene>
<protein>
    <submittedName>
        <fullName evidence="5">Uncharacterized protein</fullName>
    </submittedName>
</protein>
<dbReference type="InterPro" id="IPR029063">
    <property type="entry name" value="SAM-dependent_MTases_sf"/>
</dbReference>
<keyword evidence="4" id="KW-0496">Mitochondrion</keyword>
<dbReference type="GO" id="GO:0032259">
    <property type="term" value="P:methylation"/>
    <property type="evidence" value="ECO:0007669"/>
    <property type="project" value="UniProtKB-KW"/>
</dbReference>
<evidence type="ECO:0000256" key="4">
    <source>
        <dbReference type="ARBA" id="ARBA00023128"/>
    </source>
</evidence>
<evidence type="ECO:0000256" key="2">
    <source>
        <dbReference type="ARBA" id="ARBA00022603"/>
    </source>
</evidence>
<name>A0A382M917_9ZZZZ</name>
<dbReference type="GO" id="GO:0008168">
    <property type="term" value="F:methyltransferase activity"/>
    <property type="evidence" value="ECO:0007669"/>
    <property type="project" value="UniProtKB-KW"/>
</dbReference>
<dbReference type="AlphaFoldDB" id="A0A382M917"/>
<dbReference type="InterPro" id="IPR003788">
    <property type="entry name" value="NDUFAF7"/>
</dbReference>